<evidence type="ECO:0000256" key="2">
    <source>
        <dbReference type="ARBA" id="ARBA00023315"/>
    </source>
</evidence>
<keyword evidence="2 4" id="KW-0012">Acyltransferase</keyword>
<dbReference type="GO" id="GO:0016746">
    <property type="term" value="F:acyltransferase activity"/>
    <property type="evidence" value="ECO:0007669"/>
    <property type="project" value="UniProtKB-KW"/>
</dbReference>
<gene>
    <name evidence="4" type="ORF">ACFOOI_19745</name>
</gene>
<dbReference type="InterPro" id="IPR017255">
    <property type="entry name" value="AcTrfase_GNAT_prd"/>
</dbReference>
<dbReference type="EC" id="2.3.-.-" evidence="4"/>
<name>A0ABV7Z161_9BACT</name>
<keyword evidence="1 4" id="KW-0808">Transferase</keyword>
<feature type="domain" description="N-acetyltransferase" evidence="3">
    <location>
        <begin position="1"/>
        <end position="145"/>
    </location>
</feature>
<comment type="caution">
    <text evidence="4">The sequence shown here is derived from an EMBL/GenBank/DDBJ whole genome shotgun (WGS) entry which is preliminary data.</text>
</comment>
<dbReference type="InterPro" id="IPR016181">
    <property type="entry name" value="Acyl_CoA_acyltransferase"/>
</dbReference>
<dbReference type="PANTHER" id="PTHR10545:SF29">
    <property type="entry name" value="GH14572P-RELATED"/>
    <property type="match status" value="1"/>
</dbReference>
<dbReference type="SUPFAM" id="SSF55729">
    <property type="entry name" value="Acyl-CoA N-acyltransferases (Nat)"/>
    <property type="match status" value="1"/>
</dbReference>
<evidence type="ECO:0000259" key="3">
    <source>
        <dbReference type="PROSITE" id="PS51186"/>
    </source>
</evidence>
<dbReference type="RefSeq" id="WP_379839812.1">
    <property type="nucleotide sequence ID" value="NZ_JBHRYQ010000001.1"/>
</dbReference>
<dbReference type="PIRSF" id="PIRSF037663">
    <property type="entry name" value="Acetyltransf_GNAT_prd"/>
    <property type="match status" value="1"/>
</dbReference>
<dbReference type="Gene3D" id="3.40.630.30">
    <property type="match status" value="1"/>
</dbReference>
<dbReference type="Proteomes" id="UP001595616">
    <property type="component" value="Unassembled WGS sequence"/>
</dbReference>
<dbReference type="Pfam" id="PF00583">
    <property type="entry name" value="Acetyltransf_1"/>
    <property type="match status" value="1"/>
</dbReference>
<dbReference type="CDD" id="cd04301">
    <property type="entry name" value="NAT_SF"/>
    <property type="match status" value="1"/>
</dbReference>
<evidence type="ECO:0000313" key="4">
    <source>
        <dbReference type="EMBL" id="MFC3812906.1"/>
    </source>
</evidence>
<dbReference type="EMBL" id="JBHRYQ010000001">
    <property type="protein sequence ID" value="MFC3812906.1"/>
    <property type="molecule type" value="Genomic_DNA"/>
</dbReference>
<evidence type="ECO:0000256" key="1">
    <source>
        <dbReference type="ARBA" id="ARBA00022679"/>
    </source>
</evidence>
<proteinExistence type="predicted"/>
<keyword evidence="5" id="KW-1185">Reference proteome</keyword>
<sequence length="145" mass="16629">MKIRTADLSDFPRIFELIKEFSDFQKTPEKVKITLEEMVENASFIQALALENDSGEIVGFASYFPSYHSWTGKAIYVDDLYIQPDYRQGGWGKSMLQLIIEKAKSDNCSKVRWLVSSWNMPAINFYKALGAQLEEVDIVCDLNLD</sequence>
<reference evidence="5" key="1">
    <citation type="journal article" date="2019" name="Int. J. Syst. Evol. Microbiol.">
        <title>The Global Catalogue of Microorganisms (GCM) 10K type strain sequencing project: providing services to taxonomists for standard genome sequencing and annotation.</title>
        <authorList>
            <consortium name="The Broad Institute Genomics Platform"/>
            <consortium name="The Broad Institute Genome Sequencing Center for Infectious Disease"/>
            <person name="Wu L."/>
            <person name="Ma J."/>
        </authorList>
    </citation>
    <scope>NUCLEOTIDE SEQUENCE [LARGE SCALE GENOMIC DNA]</scope>
    <source>
        <strain evidence="5">CECT 7956</strain>
    </source>
</reference>
<dbReference type="PROSITE" id="PS51186">
    <property type="entry name" value="GNAT"/>
    <property type="match status" value="1"/>
</dbReference>
<organism evidence="4 5">
    <name type="scientific">Lacihabitans lacunae</name>
    <dbReference type="NCBI Taxonomy" id="1028214"/>
    <lineage>
        <taxon>Bacteria</taxon>
        <taxon>Pseudomonadati</taxon>
        <taxon>Bacteroidota</taxon>
        <taxon>Cytophagia</taxon>
        <taxon>Cytophagales</taxon>
        <taxon>Leadbetterellaceae</taxon>
        <taxon>Lacihabitans</taxon>
    </lineage>
</organism>
<dbReference type="InterPro" id="IPR000182">
    <property type="entry name" value="GNAT_dom"/>
</dbReference>
<protein>
    <submittedName>
        <fullName evidence="4">GNAT family N-acetyltransferase</fullName>
        <ecNumber evidence="4">2.3.-.-</ecNumber>
    </submittedName>
</protein>
<dbReference type="PANTHER" id="PTHR10545">
    <property type="entry name" value="DIAMINE N-ACETYLTRANSFERASE"/>
    <property type="match status" value="1"/>
</dbReference>
<dbReference type="InterPro" id="IPR051016">
    <property type="entry name" value="Diverse_Substrate_AcTransf"/>
</dbReference>
<accession>A0ABV7Z161</accession>
<evidence type="ECO:0000313" key="5">
    <source>
        <dbReference type="Proteomes" id="UP001595616"/>
    </source>
</evidence>